<evidence type="ECO:0000313" key="2">
    <source>
        <dbReference type="EMBL" id="CAJ0603021.1"/>
    </source>
</evidence>
<feature type="transmembrane region" description="Helical" evidence="1">
    <location>
        <begin position="39"/>
        <end position="59"/>
    </location>
</feature>
<dbReference type="Proteomes" id="UP001176961">
    <property type="component" value="Unassembled WGS sequence"/>
</dbReference>
<sequence>MNTAIIIFSLAIKAIPFVLHVVLLTILLSNKKRYLSSSFYSLICILSVTIIIETFLSMLSHIDNEALPGYEESHVYCTLLSVVGYYMEPDRGKYAIHCLIDDNESRV</sequence>
<keyword evidence="1" id="KW-0812">Transmembrane</keyword>
<evidence type="ECO:0000313" key="3">
    <source>
        <dbReference type="Proteomes" id="UP001176961"/>
    </source>
</evidence>
<name>A0AA36M938_CYLNA</name>
<dbReference type="AlphaFoldDB" id="A0AA36M938"/>
<proteinExistence type="predicted"/>
<organism evidence="2 3">
    <name type="scientific">Cylicocyclus nassatus</name>
    <name type="common">Nematode worm</name>
    <dbReference type="NCBI Taxonomy" id="53992"/>
    <lineage>
        <taxon>Eukaryota</taxon>
        <taxon>Metazoa</taxon>
        <taxon>Ecdysozoa</taxon>
        <taxon>Nematoda</taxon>
        <taxon>Chromadorea</taxon>
        <taxon>Rhabditida</taxon>
        <taxon>Rhabditina</taxon>
        <taxon>Rhabditomorpha</taxon>
        <taxon>Strongyloidea</taxon>
        <taxon>Strongylidae</taxon>
        <taxon>Cylicocyclus</taxon>
    </lineage>
</organism>
<reference evidence="2" key="1">
    <citation type="submission" date="2023-07" db="EMBL/GenBank/DDBJ databases">
        <authorList>
            <consortium name="CYATHOMIX"/>
        </authorList>
    </citation>
    <scope>NUCLEOTIDE SEQUENCE</scope>
    <source>
        <strain evidence="2">N/A</strain>
    </source>
</reference>
<accession>A0AA36M938</accession>
<protein>
    <submittedName>
        <fullName evidence="2">Uncharacterized protein</fullName>
    </submittedName>
</protein>
<dbReference type="EMBL" id="CATQJL010000305">
    <property type="protein sequence ID" value="CAJ0603021.1"/>
    <property type="molecule type" value="Genomic_DNA"/>
</dbReference>
<comment type="caution">
    <text evidence="2">The sequence shown here is derived from an EMBL/GenBank/DDBJ whole genome shotgun (WGS) entry which is preliminary data.</text>
</comment>
<keyword evidence="1" id="KW-0472">Membrane</keyword>
<evidence type="ECO:0000256" key="1">
    <source>
        <dbReference type="SAM" id="Phobius"/>
    </source>
</evidence>
<feature type="transmembrane region" description="Helical" evidence="1">
    <location>
        <begin position="6"/>
        <end position="27"/>
    </location>
</feature>
<gene>
    <name evidence="2" type="ORF">CYNAS_LOCUS15004</name>
</gene>
<keyword evidence="1" id="KW-1133">Transmembrane helix</keyword>
<keyword evidence="3" id="KW-1185">Reference proteome</keyword>